<geneLocation type="mitochondrion" evidence="1"/>
<evidence type="ECO:0000313" key="1">
    <source>
        <dbReference type="EMBL" id="KUM46145.1"/>
    </source>
</evidence>
<accession>A0A117NG20</accession>
<protein>
    <submittedName>
        <fullName evidence="1">Uncharacterized protein</fullName>
    </submittedName>
</protein>
<organism evidence="1">
    <name type="scientific">Picea glauca</name>
    <name type="common">White spruce</name>
    <name type="synonym">Pinus glauca</name>
    <dbReference type="NCBI Taxonomy" id="3330"/>
    <lineage>
        <taxon>Eukaryota</taxon>
        <taxon>Viridiplantae</taxon>
        <taxon>Streptophyta</taxon>
        <taxon>Embryophyta</taxon>
        <taxon>Tracheophyta</taxon>
        <taxon>Spermatophyta</taxon>
        <taxon>Pinopsida</taxon>
        <taxon>Pinidae</taxon>
        <taxon>Conifers I</taxon>
        <taxon>Pinales</taxon>
        <taxon>Pinaceae</taxon>
        <taxon>Picea</taxon>
    </lineage>
</organism>
<proteinExistence type="predicted"/>
<dbReference type="AlphaFoldDB" id="A0A117NG20"/>
<gene>
    <name evidence="1" type="ORF">ABT39_MTgene1951</name>
</gene>
<sequence>MQAGTMFAWDKIRKTSPSRWSEERLVSSLLIILGFYLATTRFDRVGGIIFFFTERNFLAIEPIPST</sequence>
<name>A0A117NG20_PICGL</name>
<comment type="caution">
    <text evidence="1">The sequence shown here is derived from an EMBL/GenBank/DDBJ whole genome shotgun (WGS) entry which is preliminary data.</text>
</comment>
<dbReference type="EMBL" id="LKAM01000013">
    <property type="protein sequence ID" value="KUM46145.1"/>
    <property type="molecule type" value="Genomic_DNA"/>
</dbReference>
<reference evidence="1" key="1">
    <citation type="journal article" date="2015" name="Genome Biol. Evol.">
        <title>Organellar Genomes of White Spruce (Picea glauca): Assembly and Annotation.</title>
        <authorList>
            <person name="Jackman S.D."/>
            <person name="Warren R.L."/>
            <person name="Gibb E.A."/>
            <person name="Vandervalk B.P."/>
            <person name="Mohamadi H."/>
            <person name="Chu J."/>
            <person name="Raymond A."/>
            <person name="Pleasance S."/>
            <person name="Coope R."/>
            <person name="Wildung M.R."/>
            <person name="Ritland C.E."/>
            <person name="Bousquet J."/>
            <person name="Jones S.J."/>
            <person name="Bohlmann J."/>
            <person name="Birol I."/>
        </authorList>
    </citation>
    <scope>NUCLEOTIDE SEQUENCE [LARGE SCALE GENOMIC DNA]</scope>
    <source>
        <tissue evidence="1">Flushing bud</tissue>
    </source>
</reference>
<keyword evidence="1" id="KW-0496">Mitochondrion</keyword>